<accession>A0A1H8AGC5</accession>
<gene>
    <name evidence="3" type="ORF">SAMN05216180_1281</name>
</gene>
<sequence>MAVSQNNTSAYDLSLFEERKERRTIKVIKNNNPTPSLLFGLSPATVLFTAIIVVAITSLFIYNNVVLTEIGAQINSVAAEAADLESEHVRLQASLENKLSVKNIETSAENSMGLVKMDRSQIEYINLAPNDVVEVAEQDLANGNLVEKVIAKIKEYLNK</sequence>
<proteinExistence type="predicted"/>
<keyword evidence="2" id="KW-0472">Membrane</keyword>
<evidence type="ECO:0000256" key="2">
    <source>
        <dbReference type="SAM" id="Phobius"/>
    </source>
</evidence>
<dbReference type="RefSeq" id="WP_092752776.1">
    <property type="nucleotide sequence ID" value="NZ_FOCG01000001.1"/>
</dbReference>
<dbReference type="Proteomes" id="UP000199158">
    <property type="component" value="Unassembled WGS sequence"/>
</dbReference>
<keyword evidence="1" id="KW-0175">Coiled coil</keyword>
<dbReference type="EMBL" id="FOCG01000001">
    <property type="protein sequence ID" value="SEM68888.1"/>
    <property type="molecule type" value="Genomic_DNA"/>
</dbReference>
<dbReference type="OrthoDB" id="1823124at2"/>
<dbReference type="STRING" id="474960.SAMN05216180_1281"/>
<reference evidence="3 4" key="1">
    <citation type="submission" date="2016-10" db="EMBL/GenBank/DDBJ databases">
        <authorList>
            <person name="de Groot N.N."/>
        </authorList>
    </citation>
    <scope>NUCLEOTIDE SEQUENCE [LARGE SCALE GENOMIC DNA]</scope>
    <source>
        <strain evidence="3 4">CGMCC 1.5070</strain>
    </source>
</reference>
<feature type="transmembrane region" description="Helical" evidence="2">
    <location>
        <begin position="37"/>
        <end position="62"/>
    </location>
</feature>
<dbReference type="AlphaFoldDB" id="A0A1H8AGC5"/>
<evidence type="ECO:0000256" key="1">
    <source>
        <dbReference type="SAM" id="Coils"/>
    </source>
</evidence>
<keyword evidence="2" id="KW-0812">Transmembrane</keyword>
<name>A0A1H8AGC5_9FIRM</name>
<keyword evidence="2" id="KW-1133">Transmembrane helix</keyword>
<evidence type="ECO:0008006" key="5">
    <source>
        <dbReference type="Google" id="ProtNLM"/>
    </source>
</evidence>
<feature type="coiled-coil region" evidence="1">
    <location>
        <begin position="67"/>
        <end position="94"/>
    </location>
</feature>
<organism evidence="3 4">
    <name type="scientific">Hydrogenoanaerobacterium saccharovorans</name>
    <dbReference type="NCBI Taxonomy" id="474960"/>
    <lineage>
        <taxon>Bacteria</taxon>
        <taxon>Bacillati</taxon>
        <taxon>Bacillota</taxon>
        <taxon>Clostridia</taxon>
        <taxon>Eubacteriales</taxon>
        <taxon>Oscillospiraceae</taxon>
        <taxon>Hydrogenoanaerobacterium</taxon>
    </lineage>
</organism>
<keyword evidence="4" id="KW-1185">Reference proteome</keyword>
<evidence type="ECO:0000313" key="3">
    <source>
        <dbReference type="EMBL" id="SEM68888.1"/>
    </source>
</evidence>
<evidence type="ECO:0000313" key="4">
    <source>
        <dbReference type="Proteomes" id="UP000199158"/>
    </source>
</evidence>
<protein>
    <recommendedName>
        <fullName evidence="5">Cell division protein FtsL</fullName>
    </recommendedName>
</protein>